<dbReference type="GO" id="GO:0005737">
    <property type="term" value="C:cytoplasm"/>
    <property type="evidence" value="ECO:0007669"/>
    <property type="project" value="TreeGrafter"/>
</dbReference>
<dbReference type="InterPro" id="IPR011057">
    <property type="entry name" value="Mss4-like_sf"/>
</dbReference>
<dbReference type="OrthoDB" id="10248936at2759"/>
<dbReference type="PROSITE" id="PS51797">
    <property type="entry name" value="TCTP_3"/>
    <property type="match status" value="1"/>
</dbReference>
<dbReference type="InterPro" id="IPR011323">
    <property type="entry name" value="Mss4/transl-control_tumour"/>
</dbReference>
<evidence type="ECO:0000259" key="3">
    <source>
        <dbReference type="PROSITE" id="PS51797"/>
    </source>
</evidence>
<name>A0A8H3IUI3_9LECA</name>
<dbReference type="Pfam" id="PF00838">
    <property type="entry name" value="TCTP"/>
    <property type="match status" value="1"/>
</dbReference>
<dbReference type="FunFam" id="2.170.150.10:FF:000002">
    <property type="entry name" value="Translationally-controlled tumor protein homolog"/>
    <property type="match status" value="1"/>
</dbReference>
<gene>
    <name evidence="4" type="ORF">ALECFALPRED_003627</name>
</gene>
<evidence type="ECO:0000313" key="5">
    <source>
        <dbReference type="Proteomes" id="UP000664203"/>
    </source>
</evidence>
<dbReference type="PANTHER" id="PTHR11991">
    <property type="entry name" value="TRANSLATIONALLY CONTROLLED TUMOR PROTEIN-RELATED"/>
    <property type="match status" value="1"/>
</dbReference>
<dbReference type="InterPro" id="IPR018103">
    <property type="entry name" value="Translation_control_tumour_CS"/>
</dbReference>
<dbReference type="Proteomes" id="UP000664203">
    <property type="component" value="Unassembled WGS sequence"/>
</dbReference>
<dbReference type="GO" id="GO:0005509">
    <property type="term" value="F:calcium ion binding"/>
    <property type="evidence" value="ECO:0007669"/>
    <property type="project" value="TreeGrafter"/>
</dbReference>
<comment type="caution">
    <text evidence="4">The sequence shown here is derived from an EMBL/GenBank/DDBJ whole genome shotgun (WGS) entry which is preliminary data.</text>
</comment>
<feature type="domain" description="TCTP" evidence="3">
    <location>
        <begin position="1"/>
        <end position="179"/>
    </location>
</feature>
<evidence type="ECO:0000256" key="2">
    <source>
        <dbReference type="PROSITE-ProRule" id="PRU01133"/>
    </source>
</evidence>
<sequence length="179" mass="20268">MIIYKDIVSGDEIISDTYTLKEVDDVVYEVDCRKVTKGADNIDIGANPSAEEQEEALEEGTKQVIDVVDGFRLNFLGDEATGQRAFATKKDFQTQFKGYLKKVVEKLNEAGKDEDFIKGFQKGVQGYYTKKIVPNFSELDFYTGESMDPDGMVVFLNYREDGITPYVIIWKHGLSEMKV</sequence>
<dbReference type="Gene3D" id="2.170.150.10">
    <property type="entry name" value="Metal Binding Protein, Guanine Nucleotide Exchange Factor, Chain A"/>
    <property type="match status" value="1"/>
</dbReference>
<dbReference type="AlphaFoldDB" id="A0A8H3IUI3"/>
<dbReference type="InterPro" id="IPR018105">
    <property type="entry name" value="Translational_control_tumour_p"/>
</dbReference>
<evidence type="ECO:0000256" key="1">
    <source>
        <dbReference type="ARBA" id="ARBA00014759"/>
    </source>
</evidence>
<keyword evidence="5" id="KW-1185">Reference proteome</keyword>
<proteinExistence type="inferred from homology"/>
<dbReference type="SUPFAM" id="SSF51316">
    <property type="entry name" value="Mss4-like"/>
    <property type="match status" value="1"/>
</dbReference>
<evidence type="ECO:0000313" key="4">
    <source>
        <dbReference type="EMBL" id="CAF9927129.1"/>
    </source>
</evidence>
<reference evidence="4" key="1">
    <citation type="submission" date="2021-03" db="EMBL/GenBank/DDBJ databases">
        <authorList>
            <person name="Tagirdzhanova G."/>
        </authorList>
    </citation>
    <scope>NUCLEOTIDE SEQUENCE</scope>
</reference>
<dbReference type="PROSITE" id="PS01003">
    <property type="entry name" value="TCTP_2"/>
    <property type="match status" value="1"/>
</dbReference>
<protein>
    <recommendedName>
        <fullName evidence="1">Translationally-controlled tumor protein homolog</fullName>
    </recommendedName>
</protein>
<dbReference type="InterPro" id="IPR034737">
    <property type="entry name" value="TCTP"/>
</dbReference>
<accession>A0A8H3IUI3</accession>
<dbReference type="PANTHER" id="PTHR11991:SF0">
    <property type="entry name" value="TRANSLATIONALLY-CONTROLLED TUMOR PROTEIN"/>
    <property type="match status" value="1"/>
</dbReference>
<dbReference type="EMBL" id="CAJPDR010000224">
    <property type="protein sequence ID" value="CAF9927129.1"/>
    <property type="molecule type" value="Genomic_DNA"/>
</dbReference>
<dbReference type="PROSITE" id="PS01002">
    <property type="entry name" value="TCTP_1"/>
    <property type="match status" value="1"/>
</dbReference>
<dbReference type="PRINTS" id="PR01653">
    <property type="entry name" value="TCTPROTEIN"/>
</dbReference>
<comment type="similarity">
    <text evidence="2">Belongs to the TCTP family.</text>
</comment>
<organism evidence="4 5">
    <name type="scientific">Alectoria fallacina</name>
    <dbReference type="NCBI Taxonomy" id="1903189"/>
    <lineage>
        <taxon>Eukaryota</taxon>
        <taxon>Fungi</taxon>
        <taxon>Dikarya</taxon>
        <taxon>Ascomycota</taxon>
        <taxon>Pezizomycotina</taxon>
        <taxon>Lecanoromycetes</taxon>
        <taxon>OSLEUM clade</taxon>
        <taxon>Lecanoromycetidae</taxon>
        <taxon>Lecanorales</taxon>
        <taxon>Lecanorineae</taxon>
        <taxon>Parmeliaceae</taxon>
        <taxon>Alectoria</taxon>
    </lineage>
</organism>